<keyword evidence="1" id="KW-0812">Transmembrane</keyword>
<keyword evidence="1" id="KW-1133">Transmembrane helix</keyword>
<evidence type="ECO:0000313" key="3">
    <source>
        <dbReference type="Proteomes" id="UP001595075"/>
    </source>
</evidence>
<keyword evidence="1" id="KW-0472">Membrane</keyword>
<feature type="transmembrane region" description="Helical" evidence="1">
    <location>
        <begin position="7"/>
        <end position="27"/>
    </location>
</feature>
<organism evidence="2 3">
    <name type="scientific">Oculimacula yallundae</name>
    <dbReference type="NCBI Taxonomy" id="86028"/>
    <lineage>
        <taxon>Eukaryota</taxon>
        <taxon>Fungi</taxon>
        <taxon>Dikarya</taxon>
        <taxon>Ascomycota</taxon>
        <taxon>Pezizomycotina</taxon>
        <taxon>Leotiomycetes</taxon>
        <taxon>Helotiales</taxon>
        <taxon>Ploettnerulaceae</taxon>
        <taxon>Oculimacula</taxon>
    </lineage>
</organism>
<proteinExistence type="predicted"/>
<protein>
    <submittedName>
        <fullName evidence="2">Uncharacterized protein</fullName>
    </submittedName>
</protein>
<reference evidence="2 3" key="1">
    <citation type="journal article" date="2024" name="Commun. Biol.">
        <title>Comparative genomic analysis of thermophilic fungi reveals convergent evolutionary adaptations and gene losses.</title>
        <authorList>
            <person name="Steindorff A.S."/>
            <person name="Aguilar-Pontes M.V."/>
            <person name="Robinson A.J."/>
            <person name="Andreopoulos B."/>
            <person name="LaButti K."/>
            <person name="Kuo A."/>
            <person name="Mondo S."/>
            <person name="Riley R."/>
            <person name="Otillar R."/>
            <person name="Haridas S."/>
            <person name="Lipzen A."/>
            <person name="Grimwood J."/>
            <person name="Schmutz J."/>
            <person name="Clum A."/>
            <person name="Reid I.D."/>
            <person name="Moisan M.C."/>
            <person name="Butler G."/>
            <person name="Nguyen T.T.M."/>
            <person name="Dewar K."/>
            <person name="Conant G."/>
            <person name="Drula E."/>
            <person name="Henrissat B."/>
            <person name="Hansel C."/>
            <person name="Singer S."/>
            <person name="Hutchinson M.I."/>
            <person name="de Vries R.P."/>
            <person name="Natvig D.O."/>
            <person name="Powell A.J."/>
            <person name="Tsang A."/>
            <person name="Grigoriev I.V."/>
        </authorList>
    </citation>
    <scope>NUCLEOTIDE SEQUENCE [LARGE SCALE GENOMIC DNA]</scope>
    <source>
        <strain evidence="2 3">CBS 494.80</strain>
    </source>
</reference>
<dbReference type="Proteomes" id="UP001595075">
    <property type="component" value="Unassembled WGS sequence"/>
</dbReference>
<evidence type="ECO:0000313" key="2">
    <source>
        <dbReference type="EMBL" id="KAL2062138.1"/>
    </source>
</evidence>
<keyword evidence="3" id="KW-1185">Reference proteome</keyword>
<accession>A0ABR4BZH8</accession>
<name>A0ABR4BZH8_9HELO</name>
<gene>
    <name evidence="2" type="ORF">VTL71DRAFT_6404</name>
</gene>
<sequence length="179" mass="20617">MEIYRHYNPYFVPFLVLLHLTLIHFLLTCPECEIFILDSSLYPRNKPLAFNPRSPSLLSSLFPLLPAPRPISHPDLLLPQPSHQTPFPSLFPAQKGKNAHKTQEQKKSYPTSSAMYDIQVWYHSSNGSSEKTEKRDREFRNRYRGMWKKILLPGLNNIMLYAARYANLTVNCAGVAVLS</sequence>
<comment type="caution">
    <text evidence="2">The sequence shown here is derived from an EMBL/GenBank/DDBJ whole genome shotgun (WGS) entry which is preliminary data.</text>
</comment>
<evidence type="ECO:0000256" key="1">
    <source>
        <dbReference type="SAM" id="Phobius"/>
    </source>
</evidence>
<dbReference type="EMBL" id="JAZHXI010000017">
    <property type="protein sequence ID" value="KAL2062138.1"/>
    <property type="molecule type" value="Genomic_DNA"/>
</dbReference>